<dbReference type="InterPro" id="IPR023346">
    <property type="entry name" value="Lysozyme-like_dom_sf"/>
</dbReference>
<feature type="chain" id="PRO_5013392796" evidence="3">
    <location>
        <begin position="21"/>
        <end position="215"/>
    </location>
</feature>
<evidence type="ECO:0000313" key="5">
    <source>
        <dbReference type="EMBL" id="SBV92695.1"/>
    </source>
</evidence>
<reference evidence="5" key="1">
    <citation type="submission" date="2016-04" db="EMBL/GenBank/DDBJ databases">
        <authorList>
            <person name="Evans L.H."/>
            <person name="Alamgir A."/>
            <person name="Owens N."/>
            <person name="Weber N.D."/>
            <person name="Virtaneva K."/>
            <person name="Barbian K."/>
            <person name="Babar A."/>
            <person name="Rosenke K."/>
        </authorList>
    </citation>
    <scope>NUCLEOTIDE SEQUENCE</scope>
    <source>
        <strain evidence="5">86</strain>
    </source>
</reference>
<dbReference type="Pfam" id="PF01464">
    <property type="entry name" value="SLT"/>
    <property type="match status" value="1"/>
</dbReference>
<evidence type="ECO:0000256" key="2">
    <source>
        <dbReference type="ARBA" id="ARBA00009387"/>
    </source>
</evidence>
<dbReference type="PANTHER" id="PTHR37423">
    <property type="entry name" value="SOLUBLE LYTIC MUREIN TRANSGLYCOSYLASE-RELATED"/>
    <property type="match status" value="1"/>
</dbReference>
<evidence type="ECO:0000259" key="4">
    <source>
        <dbReference type="Pfam" id="PF01464"/>
    </source>
</evidence>
<feature type="domain" description="Transglycosylase SLT" evidence="4">
    <location>
        <begin position="30"/>
        <end position="128"/>
    </location>
</feature>
<dbReference type="EMBL" id="FLUO01000001">
    <property type="protein sequence ID" value="SBV92695.1"/>
    <property type="molecule type" value="Genomic_DNA"/>
</dbReference>
<dbReference type="InterPro" id="IPR008258">
    <property type="entry name" value="Transglycosylase_SLT_dom_1"/>
</dbReference>
<dbReference type="CDD" id="cd00254">
    <property type="entry name" value="LT-like"/>
    <property type="match status" value="1"/>
</dbReference>
<evidence type="ECO:0000256" key="3">
    <source>
        <dbReference type="SAM" id="SignalP"/>
    </source>
</evidence>
<accession>A0A212J0I0</accession>
<sequence>MDRLSPLIFAAATIVSPAYAAPLNQFQGHIKEASQRFGIPARWVEAVIMAESSGDPKAVSPKGAMGLMQLMPDTWAELRDQHDLGADPFDPRTNILAGTAYLKAMQDRFGYPALFAAYNAGPGRYEAHLRDGKPFPAETRDYVARIAETLADAGGFASDRTNLPPIDTRNPDQIASGQRLFFSLSPTKSEAAGDENAVPNGELFVPLSTRKTDEK</sequence>
<organism evidence="5">
    <name type="scientific">uncultured Alphaproteobacteria bacterium</name>
    <dbReference type="NCBI Taxonomy" id="91750"/>
    <lineage>
        <taxon>Bacteria</taxon>
        <taxon>Pseudomonadati</taxon>
        <taxon>Pseudomonadota</taxon>
        <taxon>Alphaproteobacteria</taxon>
        <taxon>environmental samples</taxon>
    </lineage>
</organism>
<dbReference type="SUPFAM" id="SSF53955">
    <property type="entry name" value="Lysozyme-like"/>
    <property type="match status" value="1"/>
</dbReference>
<feature type="signal peptide" evidence="3">
    <location>
        <begin position="1"/>
        <end position="20"/>
    </location>
</feature>
<protein>
    <submittedName>
        <fullName evidence="5">Putative transglycosylase</fullName>
    </submittedName>
</protein>
<name>A0A212J0I0_9PROT</name>
<proteinExistence type="inferred from homology"/>
<dbReference type="PANTHER" id="PTHR37423:SF2">
    <property type="entry name" value="MEMBRANE-BOUND LYTIC MUREIN TRANSGLYCOSYLASE C"/>
    <property type="match status" value="1"/>
</dbReference>
<dbReference type="AlphaFoldDB" id="A0A212J0I0"/>
<evidence type="ECO:0000256" key="1">
    <source>
        <dbReference type="ARBA" id="ARBA00007734"/>
    </source>
</evidence>
<dbReference type="Gene3D" id="1.10.530.10">
    <property type="match status" value="1"/>
</dbReference>
<comment type="similarity">
    <text evidence="2">Belongs to the virb1 family.</text>
</comment>
<keyword evidence="3" id="KW-0732">Signal</keyword>
<gene>
    <name evidence="5" type="ORF">KL86APRO_10287</name>
</gene>
<comment type="similarity">
    <text evidence="1">Belongs to the transglycosylase Slt family.</text>
</comment>